<keyword evidence="1" id="KW-0175">Coiled coil</keyword>
<feature type="region of interest" description="Disordered" evidence="2">
    <location>
        <begin position="1"/>
        <end position="76"/>
    </location>
</feature>
<feature type="coiled-coil region" evidence="1">
    <location>
        <begin position="112"/>
        <end position="164"/>
    </location>
</feature>
<name>A0A2G9V5S4_TELCI</name>
<protein>
    <submittedName>
        <fullName evidence="3">Uncharacterized protein</fullName>
    </submittedName>
</protein>
<accession>A0A2G9V5S4</accession>
<evidence type="ECO:0000313" key="3">
    <source>
        <dbReference type="EMBL" id="PIO77829.1"/>
    </source>
</evidence>
<dbReference type="AlphaFoldDB" id="A0A2G9V5S4"/>
<proteinExistence type="predicted"/>
<gene>
    <name evidence="3" type="ORF">TELCIR_00008</name>
</gene>
<evidence type="ECO:0000313" key="4">
    <source>
        <dbReference type="Proteomes" id="UP000230423"/>
    </source>
</evidence>
<feature type="region of interest" description="Disordered" evidence="2">
    <location>
        <begin position="310"/>
        <end position="382"/>
    </location>
</feature>
<sequence length="382" mass="44295">MEEALPIDAAAKNVKGPEASIKSKKTAPKANRTDQPKPPTKTTSDPESSSLSLELSRKRSTSSSFSSDDLPPKMNRASGTILKELLQQGSRILYHAASKVDQLAPVVSVSSSSETTERLQELEQVIKGYHEQNMKMHKSNEAKLDKVDMKINLLTARISKMEEQFQDYTKGADSDEQKKDHWNELYGEFKQLREEVSAINLAQLSDDIKGLCERFDELSLRLPNIDTSRTTTPAEPSSELDRILRQMDETEKELHGVRKETFEINLLIEKTWQKDRSTDAIDHLKVKRRRLQSKESRLEEEMRDLELRLEREKNGKHRNAEEKTRSRGRDRTMEERTQRTASREGRRDRNQRREEERERRQRRDSTTPCERAKERDDSPAFC</sequence>
<keyword evidence="4" id="KW-1185">Reference proteome</keyword>
<feature type="compositionally biased region" description="Low complexity" evidence="2">
    <location>
        <begin position="41"/>
        <end position="54"/>
    </location>
</feature>
<dbReference type="Proteomes" id="UP000230423">
    <property type="component" value="Unassembled WGS sequence"/>
</dbReference>
<feature type="compositionally biased region" description="Low complexity" evidence="2">
    <location>
        <begin position="61"/>
        <end position="73"/>
    </location>
</feature>
<dbReference type="EMBL" id="KZ344985">
    <property type="protein sequence ID" value="PIO77829.1"/>
    <property type="molecule type" value="Genomic_DNA"/>
</dbReference>
<dbReference type="OrthoDB" id="5895651at2759"/>
<evidence type="ECO:0000256" key="2">
    <source>
        <dbReference type="SAM" id="MobiDB-lite"/>
    </source>
</evidence>
<reference evidence="3 4" key="1">
    <citation type="submission" date="2015-09" db="EMBL/GenBank/DDBJ databases">
        <title>Draft genome of the parasitic nematode Teladorsagia circumcincta isolate WARC Sus (inbred).</title>
        <authorList>
            <person name="Mitreva M."/>
        </authorList>
    </citation>
    <scope>NUCLEOTIDE SEQUENCE [LARGE SCALE GENOMIC DNA]</scope>
    <source>
        <strain evidence="3 4">S</strain>
    </source>
</reference>
<organism evidence="3 4">
    <name type="scientific">Teladorsagia circumcincta</name>
    <name type="common">Brown stomach worm</name>
    <name type="synonym">Ostertagia circumcincta</name>
    <dbReference type="NCBI Taxonomy" id="45464"/>
    <lineage>
        <taxon>Eukaryota</taxon>
        <taxon>Metazoa</taxon>
        <taxon>Ecdysozoa</taxon>
        <taxon>Nematoda</taxon>
        <taxon>Chromadorea</taxon>
        <taxon>Rhabditida</taxon>
        <taxon>Rhabditina</taxon>
        <taxon>Rhabditomorpha</taxon>
        <taxon>Strongyloidea</taxon>
        <taxon>Trichostrongylidae</taxon>
        <taxon>Teladorsagia</taxon>
    </lineage>
</organism>
<evidence type="ECO:0000256" key="1">
    <source>
        <dbReference type="SAM" id="Coils"/>
    </source>
</evidence>